<comment type="similarity">
    <text evidence="2">Belongs to the fatty acid desaturase type 2 family.</text>
</comment>
<accession>A0A4R1BIE8</accession>
<proteinExistence type="inferred from homology"/>
<evidence type="ECO:0000256" key="7">
    <source>
        <dbReference type="ARBA" id="ARBA00023002"/>
    </source>
</evidence>
<reference evidence="14 15" key="1">
    <citation type="submission" date="2019-03" db="EMBL/GenBank/DDBJ databases">
        <authorList>
            <person name="Kim M.K.M."/>
        </authorList>
    </citation>
    <scope>NUCLEOTIDE SEQUENCE [LARGE SCALE GENOMIC DNA]</scope>
    <source>
        <strain evidence="14 15">17J68-12</strain>
    </source>
</reference>
<evidence type="ECO:0000256" key="10">
    <source>
        <dbReference type="ARBA" id="ARBA00023136"/>
    </source>
</evidence>
<comment type="subcellular location">
    <subcellularLocation>
        <location evidence="1">Membrane</location>
        <topology evidence="1">Multi-pass membrane protein</topology>
    </subcellularLocation>
</comment>
<evidence type="ECO:0000256" key="2">
    <source>
        <dbReference type="ARBA" id="ARBA00008749"/>
    </source>
</evidence>
<keyword evidence="4 12" id="KW-0812">Transmembrane</keyword>
<feature type="transmembrane region" description="Helical" evidence="12">
    <location>
        <begin position="218"/>
        <end position="245"/>
    </location>
</feature>
<keyword evidence="3" id="KW-0444">Lipid biosynthesis</keyword>
<dbReference type="GO" id="GO:0016020">
    <property type="term" value="C:membrane"/>
    <property type="evidence" value="ECO:0007669"/>
    <property type="project" value="UniProtKB-SubCell"/>
</dbReference>
<dbReference type="InterPro" id="IPR015876">
    <property type="entry name" value="Acyl-CoA_DS"/>
</dbReference>
<evidence type="ECO:0000256" key="9">
    <source>
        <dbReference type="ARBA" id="ARBA00023098"/>
    </source>
</evidence>
<evidence type="ECO:0000256" key="12">
    <source>
        <dbReference type="SAM" id="Phobius"/>
    </source>
</evidence>
<keyword evidence="11" id="KW-0275">Fatty acid biosynthesis</keyword>
<feature type="domain" description="Fatty acid desaturase" evidence="13">
    <location>
        <begin position="75"/>
        <end position="296"/>
    </location>
</feature>
<dbReference type="Proteomes" id="UP000295334">
    <property type="component" value="Unassembled WGS sequence"/>
</dbReference>
<keyword evidence="5" id="KW-0276">Fatty acid metabolism</keyword>
<evidence type="ECO:0000259" key="13">
    <source>
        <dbReference type="Pfam" id="PF00487"/>
    </source>
</evidence>
<evidence type="ECO:0000256" key="5">
    <source>
        <dbReference type="ARBA" id="ARBA00022832"/>
    </source>
</evidence>
<dbReference type="Pfam" id="PF00487">
    <property type="entry name" value="FA_desaturase"/>
    <property type="match status" value="1"/>
</dbReference>
<dbReference type="GO" id="GO:0016717">
    <property type="term" value="F:oxidoreductase activity, acting on paired donors, with oxidation of a pair of donors resulting in the reduction of molecular oxygen to two molecules of water"/>
    <property type="evidence" value="ECO:0007669"/>
    <property type="project" value="InterPro"/>
</dbReference>
<gene>
    <name evidence="14" type="ORF">EPD60_06985</name>
</gene>
<dbReference type="PANTHER" id="PTHR11351:SF31">
    <property type="entry name" value="DESATURASE 1, ISOFORM A-RELATED"/>
    <property type="match status" value="1"/>
</dbReference>
<dbReference type="PANTHER" id="PTHR11351">
    <property type="entry name" value="ACYL-COA DESATURASE"/>
    <property type="match status" value="1"/>
</dbReference>
<evidence type="ECO:0000256" key="6">
    <source>
        <dbReference type="ARBA" id="ARBA00022989"/>
    </source>
</evidence>
<evidence type="ECO:0000256" key="1">
    <source>
        <dbReference type="ARBA" id="ARBA00004141"/>
    </source>
</evidence>
<evidence type="ECO:0000256" key="11">
    <source>
        <dbReference type="ARBA" id="ARBA00023160"/>
    </source>
</evidence>
<evidence type="ECO:0000256" key="4">
    <source>
        <dbReference type="ARBA" id="ARBA00022692"/>
    </source>
</evidence>
<keyword evidence="10 12" id="KW-0472">Membrane</keyword>
<keyword evidence="15" id="KW-1185">Reference proteome</keyword>
<dbReference type="GO" id="GO:0006633">
    <property type="term" value="P:fatty acid biosynthetic process"/>
    <property type="evidence" value="ECO:0007669"/>
    <property type="project" value="UniProtKB-KW"/>
</dbReference>
<protein>
    <submittedName>
        <fullName evidence="14">Acyl-CoA desaturase</fullName>
    </submittedName>
</protein>
<evidence type="ECO:0000313" key="14">
    <source>
        <dbReference type="EMBL" id="TCJ17049.1"/>
    </source>
</evidence>
<keyword evidence="9" id="KW-0443">Lipid metabolism</keyword>
<keyword evidence="6 12" id="KW-1133">Transmembrane helix</keyword>
<evidence type="ECO:0000256" key="3">
    <source>
        <dbReference type="ARBA" id="ARBA00022516"/>
    </source>
</evidence>
<dbReference type="RefSeq" id="WP_131448247.1">
    <property type="nucleotide sequence ID" value="NZ_SJZI01000009.1"/>
</dbReference>
<dbReference type="EMBL" id="SJZI01000009">
    <property type="protein sequence ID" value="TCJ17049.1"/>
    <property type="molecule type" value="Genomic_DNA"/>
</dbReference>
<dbReference type="InterPro" id="IPR005804">
    <property type="entry name" value="FA_desaturase_dom"/>
</dbReference>
<name>A0A4R1BIE8_9BACT</name>
<dbReference type="AlphaFoldDB" id="A0A4R1BIE8"/>
<sequence>MAKNSFIDNLLQTPSYGWQDENGELIVPTTRQLWRETFSRINVFKNKNNWISAISVVMIACLMPFAVKFFASYFSWKLVLLAVFYSMVIMGTHGTIWYHRYCTHKAYKFSHPIWRIMTQNLVIKTFPEEMYVLSHHVHHVKSDEPGDPYNPRGGFMYCMLSEFNHHSINKNLDEAEYRRAARFMEHSGVELNSYAQYRKWGSVATPVATIANWALNWAFWYVALFLIGGHALACALFTGAALWYIGVRAFNYTGHGKGEVKHQDGIDFDRSNLSVNQVRPGLFAGEWHNNHHLYPGSARAGFLPSQIDLAWIYIWTLHRIGMVASYKDSKAEFMRKYLNKEQSARTVEPAFNSQAAQHMPHRL</sequence>
<keyword evidence="7" id="KW-0560">Oxidoreductase</keyword>
<dbReference type="OrthoDB" id="19906at2"/>
<feature type="transmembrane region" description="Helical" evidence="12">
    <location>
        <begin position="50"/>
        <end position="71"/>
    </location>
</feature>
<evidence type="ECO:0000256" key="8">
    <source>
        <dbReference type="ARBA" id="ARBA00023004"/>
    </source>
</evidence>
<organism evidence="14 15">
    <name type="scientific">Flaviaesturariibacter flavus</name>
    <dbReference type="NCBI Taxonomy" id="2502780"/>
    <lineage>
        <taxon>Bacteria</taxon>
        <taxon>Pseudomonadati</taxon>
        <taxon>Bacteroidota</taxon>
        <taxon>Chitinophagia</taxon>
        <taxon>Chitinophagales</taxon>
        <taxon>Chitinophagaceae</taxon>
        <taxon>Flaviaestuariibacter</taxon>
    </lineage>
</organism>
<comment type="caution">
    <text evidence="14">The sequence shown here is derived from an EMBL/GenBank/DDBJ whole genome shotgun (WGS) entry which is preliminary data.</text>
</comment>
<feature type="transmembrane region" description="Helical" evidence="12">
    <location>
        <begin position="78"/>
        <end position="98"/>
    </location>
</feature>
<keyword evidence="8" id="KW-0408">Iron</keyword>
<evidence type="ECO:0000313" key="15">
    <source>
        <dbReference type="Proteomes" id="UP000295334"/>
    </source>
</evidence>